<evidence type="ECO:0000313" key="2">
    <source>
        <dbReference type="Proteomes" id="UP000002872"/>
    </source>
</evidence>
<dbReference type="SUPFAM" id="SSF69322">
    <property type="entry name" value="Tricorn protease domain 2"/>
    <property type="match status" value="1"/>
</dbReference>
<name>I3EHM8_NEMP3</name>
<protein>
    <submittedName>
        <fullName evidence="1">Uncharacterized protein</fullName>
    </submittedName>
</protein>
<accession>I3EHM8</accession>
<dbReference type="GO" id="GO:0032040">
    <property type="term" value="C:small-subunit processome"/>
    <property type="evidence" value="ECO:0007669"/>
    <property type="project" value="TreeGrafter"/>
</dbReference>
<gene>
    <name evidence="1" type="ORF">NEQG_01415</name>
</gene>
<dbReference type="Gene3D" id="2.130.10.10">
    <property type="entry name" value="YVTN repeat-like/Quinoprotein amine dehydrogenase"/>
    <property type="match status" value="2"/>
</dbReference>
<dbReference type="OMA" id="CKEGERI"/>
<dbReference type="GO" id="GO:0034388">
    <property type="term" value="C:Pwp2p-containing subcomplex of 90S preribosome"/>
    <property type="evidence" value="ECO:0007669"/>
    <property type="project" value="TreeGrafter"/>
</dbReference>
<organism evidence="1 2">
    <name type="scientific">Nematocida parisii (strain ERTm3)</name>
    <name type="common">Nematode killer fungus</name>
    <dbReference type="NCBI Taxonomy" id="935791"/>
    <lineage>
        <taxon>Eukaryota</taxon>
        <taxon>Fungi</taxon>
        <taxon>Fungi incertae sedis</taxon>
        <taxon>Microsporidia</taxon>
        <taxon>Nematocida</taxon>
    </lineage>
</organism>
<evidence type="ECO:0000313" key="1">
    <source>
        <dbReference type="EMBL" id="EIJ88725.1"/>
    </source>
</evidence>
<reference evidence="1" key="1">
    <citation type="submission" date="2011-01" db="EMBL/GenBank/DDBJ databases">
        <title>The Genome Sequence of Nematocida parisii strain ERTm3.</title>
        <authorList>
            <consortium name="The Broad Institute Genome Sequencing Platform"/>
            <consortium name="The Broad Institute Genome Sequencing Center for Infectious Disease"/>
            <person name="Cuomo C."/>
            <person name="Troemel E."/>
            <person name="Young S.K."/>
            <person name="Zeng Q."/>
            <person name="Gargeya S."/>
            <person name="Fitzgerald M."/>
            <person name="Haas B."/>
            <person name="Abouelleil A."/>
            <person name="Alvarado L."/>
            <person name="Arachchi H.M."/>
            <person name="Berlin A."/>
            <person name="Chapman S.B."/>
            <person name="Gearin G."/>
            <person name="Goldberg J."/>
            <person name="Griggs A."/>
            <person name="Gujja S."/>
            <person name="Hansen M."/>
            <person name="Heiman D."/>
            <person name="Howarth C."/>
            <person name="Larimer J."/>
            <person name="Lui A."/>
            <person name="MacDonald P.J.P."/>
            <person name="McCowen C."/>
            <person name="Montmayeur A."/>
            <person name="Murphy C."/>
            <person name="Neiman D."/>
            <person name="Pearson M."/>
            <person name="Priest M."/>
            <person name="Roberts A."/>
            <person name="Saif S."/>
            <person name="Shea T."/>
            <person name="Sisk P."/>
            <person name="Stolte C."/>
            <person name="Sykes S."/>
            <person name="Wortman J."/>
            <person name="Nusbaum C."/>
            <person name="Birren B."/>
        </authorList>
    </citation>
    <scope>NUCLEOTIDE SEQUENCE</scope>
    <source>
        <strain evidence="1">ERTm3</strain>
    </source>
</reference>
<dbReference type="PANTHER" id="PTHR22840">
    <property type="entry name" value="WD REPEAT-CONTAINING PROTEIN 36"/>
    <property type="match status" value="1"/>
</dbReference>
<dbReference type="Proteomes" id="UP000002872">
    <property type="component" value="Unassembled WGS sequence"/>
</dbReference>
<dbReference type="HOGENOM" id="CLU_362939_0_0_1"/>
<dbReference type="PANTHER" id="PTHR22840:SF12">
    <property type="entry name" value="WD REPEAT-CONTAINING PROTEIN 36"/>
    <property type="match status" value="1"/>
</dbReference>
<proteinExistence type="predicted"/>
<dbReference type="VEuPathDB" id="MicrosporidiaDB:NEQG_01415"/>
<dbReference type="STRING" id="935791.I3EHM8"/>
<sequence length="770" mass="86142">MFEYKRPISSILDGPRFTIAKIGNTYCVVAAVNNFYTMYGAEKLNTIGMCKEGETIKDICTLDRYVATATGTTINIYNNGVQIQEIEVGSAIKSFFPCDEYIVAVLNDSVVRIYLNEIEEIEKKQLEYTITKLNNIPMHFESVHQLTLKNKVLVVAQGKMCIYSVDKDKAIYTLKCTEIGSPVVDVSCSISAEIIAVCTASDVLVLQLKKDILLQKFSFESIQSLDFRRSGQCKDLAVLTEKEVIILCLEQGFVKSRHALKDKLPDAAGEEHMRTARYIGSEGYLVISQRNELQILDCHKEKILPLKRRAGVVFGSKQCMGFLKDTLVISTNSRVYTLSLRKDEQLKEISKMCGDGQPVSLSIARDNILACYTKGIYALKETVGGIAQVKGKLGYSTPKDYIECAISFCGNSFALVIKSGDASVKILIASRASGFILGEIEERPYLAISLNNIKKTLTVLHRTEILVYSYNGEVLSKSPINGSLGLQERSSAQTEETDAIARIVETRAYKYFVISTQTHVYIISPSGDIIKSVEKKEGAPVQMRVTEDLSWLLLLSSTDGGSVLEVIDIQSACILSTTLFSYTPRDFLITNDKNQLVVTTDKQVLLFTNTYKIQAAETEYSKAISEGICFSPAHKSRIRLMLMYDMLGEKIDEEEVMAPYTMQKENTRNPLFNISNTKEIMDAILDGNHPISSIITYIKEVEDPTSLIIDLVSSLETKYDISDALINRVIHYRRTDLDMERLSGPLKIRENISERLITNYLSVLSLIRPI</sequence>
<dbReference type="InParanoid" id="I3EHM8"/>
<dbReference type="InterPro" id="IPR015943">
    <property type="entry name" value="WD40/YVTN_repeat-like_dom_sf"/>
</dbReference>
<keyword evidence="2" id="KW-1185">Reference proteome</keyword>
<dbReference type="OrthoDB" id="10250769at2759"/>
<dbReference type="AlphaFoldDB" id="I3EHM8"/>
<dbReference type="GO" id="GO:0006364">
    <property type="term" value="P:rRNA processing"/>
    <property type="evidence" value="ECO:0007669"/>
    <property type="project" value="TreeGrafter"/>
</dbReference>
<dbReference type="EMBL" id="GL870878">
    <property type="protein sequence ID" value="EIJ88725.1"/>
    <property type="molecule type" value="Genomic_DNA"/>
</dbReference>